<comment type="caution">
    <text evidence="1">The sequence shown here is derived from an EMBL/GenBank/DDBJ whole genome shotgun (WGS) entry which is preliminary data.</text>
</comment>
<evidence type="ECO:0000313" key="2">
    <source>
        <dbReference type="Proteomes" id="UP000278653"/>
    </source>
</evidence>
<dbReference type="EMBL" id="RJNH01000004">
    <property type="protein sequence ID" value="RSI61556.1"/>
    <property type="molecule type" value="Genomic_DNA"/>
</dbReference>
<evidence type="ECO:0008006" key="3">
    <source>
        <dbReference type="Google" id="ProtNLM"/>
    </source>
</evidence>
<organism evidence="1 2">
    <name type="scientific">Streptococcus mitis</name>
    <dbReference type="NCBI Taxonomy" id="28037"/>
    <lineage>
        <taxon>Bacteria</taxon>
        <taxon>Bacillati</taxon>
        <taxon>Bacillota</taxon>
        <taxon>Bacilli</taxon>
        <taxon>Lactobacillales</taxon>
        <taxon>Streptococcaceae</taxon>
        <taxon>Streptococcus</taxon>
        <taxon>Streptococcus mitis group</taxon>
    </lineage>
</organism>
<evidence type="ECO:0000313" key="1">
    <source>
        <dbReference type="EMBL" id="RSI61556.1"/>
    </source>
</evidence>
<protein>
    <recommendedName>
        <fullName evidence="3">PPM-type phosphatase domain-containing protein</fullName>
    </recommendedName>
</protein>
<proteinExistence type="predicted"/>
<gene>
    <name evidence="1" type="ORF">D8865_04375</name>
</gene>
<dbReference type="Proteomes" id="UP000278653">
    <property type="component" value="Unassembled WGS sequence"/>
</dbReference>
<accession>A0A428BE36</accession>
<name>A0A428BE36_STRMT</name>
<dbReference type="AlphaFoldDB" id="A0A428BE36"/>
<reference evidence="1 2" key="1">
    <citation type="submission" date="2018-11" db="EMBL/GenBank/DDBJ databases">
        <title>Species Designations Belie Phenotypic and Genotypic Heterogeneity in Oral Streptococci.</title>
        <authorList>
            <person name="Velsko I."/>
        </authorList>
    </citation>
    <scope>NUCLEOTIDE SEQUENCE [LARGE SCALE GENOMIC DNA]</scope>
    <source>
        <strain evidence="1 2">BCC15</strain>
    </source>
</reference>
<sequence>MSFLIFGYNKMIKVKYVDSIKGSSKENEDVVSFSNNYCWIIDGATDIFDTTKQNGFSVFTFVNEVSSELCLLCNDKKSLDNIISQAISNVTLKYFNSFDFSEDYFAKLPTFSFIFCREIDNNFEYLMVGDCFLIIDGKIITDKRISEFSIKNRLKLEESMLKNKEINEKARLRIFRETRLKANKIGGYPIGSMNPNCVKSALKGRFSVENIRRFVLMSDGYYNFYDPSKSLVENSMEISSNYRIDKLYGKKDDASVLEGIFI</sequence>